<accession>A0A9E7FC73</accession>
<reference evidence="2" key="1">
    <citation type="submission" date="2022-05" db="EMBL/GenBank/DDBJ databases">
        <title>The Musa troglodytarum L. genome provides insights into the mechanism of non-climacteric behaviour and enrichment of carotenoids.</title>
        <authorList>
            <person name="Wang J."/>
        </authorList>
    </citation>
    <scope>NUCLEOTIDE SEQUENCE</scope>
    <source>
        <tissue evidence="2">Leaf</tissue>
    </source>
</reference>
<evidence type="ECO:0000313" key="2">
    <source>
        <dbReference type="EMBL" id="URD92660.1"/>
    </source>
</evidence>
<keyword evidence="3" id="KW-1185">Reference proteome</keyword>
<dbReference type="AlphaFoldDB" id="A0A9E7FC73"/>
<feature type="region of interest" description="Disordered" evidence="1">
    <location>
        <begin position="1"/>
        <end position="36"/>
    </location>
</feature>
<name>A0A9E7FC73_9LILI</name>
<gene>
    <name evidence="2" type="ORF">MUK42_00533</name>
</gene>
<sequence length="147" mass="15238">MRTAQAWFTGGPSGGGGGEPQKPSSSSLLADRNSYAASRSTEEGGVSAFGFDVESAVQSANDEVTGTFSVAITPRRSRFCWSEKGTSFFSLALANAFGSADNLVATSLDSYGPPFPSSPGLVLAGFTRTPERSCGFSKDLMGFSLIP</sequence>
<dbReference type="OrthoDB" id="1734224at2759"/>
<evidence type="ECO:0000313" key="3">
    <source>
        <dbReference type="Proteomes" id="UP001055439"/>
    </source>
</evidence>
<dbReference type="EMBL" id="CP097505">
    <property type="protein sequence ID" value="URD92660.1"/>
    <property type="molecule type" value="Genomic_DNA"/>
</dbReference>
<proteinExistence type="predicted"/>
<dbReference type="Proteomes" id="UP001055439">
    <property type="component" value="Chromosome 3"/>
</dbReference>
<protein>
    <submittedName>
        <fullName evidence="2">Got1/Sft2-like family</fullName>
    </submittedName>
</protein>
<organism evidence="2 3">
    <name type="scientific">Musa troglodytarum</name>
    <name type="common">fe'i banana</name>
    <dbReference type="NCBI Taxonomy" id="320322"/>
    <lineage>
        <taxon>Eukaryota</taxon>
        <taxon>Viridiplantae</taxon>
        <taxon>Streptophyta</taxon>
        <taxon>Embryophyta</taxon>
        <taxon>Tracheophyta</taxon>
        <taxon>Spermatophyta</taxon>
        <taxon>Magnoliopsida</taxon>
        <taxon>Liliopsida</taxon>
        <taxon>Zingiberales</taxon>
        <taxon>Musaceae</taxon>
        <taxon>Musa</taxon>
    </lineage>
</organism>
<evidence type="ECO:0000256" key="1">
    <source>
        <dbReference type="SAM" id="MobiDB-lite"/>
    </source>
</evidence>